<sequence>MGLLEQMAPNLGGVVRRDAWWMGWNTLLAWVPVALAWGLFRGGADRSVSRSPLWWAGLVLFVLFLPNAPYVVTDLFHLPYALWPEGRDGPVVTAVLPVYAAFIGSGLLAYYLALAGVRRYLGLIGLGAWQGRVTVAAHALCAIGIFLGRSAHLNSWELVIDPLGTFEGIVLHLTWRWAPALILATFLVTWTGHFMAKAITEAVRDATLQGALRLHMNPRHGGSPESL</sequence>
<keyword evidence="1" id="KW-1133">Transmembrane helix</keyword>
<dbReference type="Pfam" id="PF07099">
    <property type="entry name" value="DUF1361"/>
    <property type="match status" value="1"/>
</dbReference>
<feature type="transmembrane region" description="Helical" evidence="1">
    <location>
        <begin position="20"/>
        <end position="40"/>
    </location>
</feature>
<evidence type="ECO:0000313" key="3">
    <source>
        <dbReference type="Proteomes" id="UP001501231"/>
    </source>
</evidence>
<dbReference type="EMBL" id="BAAARW010000020">
    <property type="protein sequence ID" value="GAA2431456.1"/>
    <property type="molecule type" value="Genomic_DNA"/>
</dbReference>
<reference evidence="3" key="1">
    <citation type="journal article" date="2019" name="Int. J. Syst. Evol. Microbiol.">
        <title>The Global Catalogue of Microorganisms (GCM) 10K type strain sequencing project: providing services to taxonomists for standard genome sequencing and annotation.</title>
        <authorList>
            <consortium name="The Broad Institute Genomics Platform"/>
            <consortium name="The Broad Institute Genome Sequencing Center for Infectious Disease"/>
            <person name="Wu L."/>
            <person name="Ma J."/>
        </authorList>
    </citation>
    <scope>NUCLEOTIDE SEQUENCE [LARGE SCALE GENOMIC DNA]</scope>
    <source>
        <strain evidence="3">JCM 3325</strain>
    </source>
</reference>
<dbReference type="Proteomes" id="UP001501231">
    <property type="component" value="Unassembled WGS sequence"/>
</dbReference>
<keyword evidence="1" id="KW-0472">Membrane</keyword>
<feature type="transmembrane region" description="Helical" evidence="1">
    <location>
        <begin position="120"/>
        <end position="147"/>
    </location>
</feature>
<name>A0ABP5WT27_9ACTN</name>
<protein>
    <submittedName>
        <fullName evidence="2">DUF1361 domain-containing protein</fullName>
    </submittedName>
</protein>
<dbReference type="InterPro" id="IPR009793">
    <property type="entry name" value="DUF1361"/>
</dbReference>
<evidence type="ECO:0000256" key="1">
    <source>
        <dbReference type="SAM" id="Phobius"/>
    </source>
</evidence>
<proteinExistence type="predicted"/>
<evidence type="ECO:0000313" key="2">
    <source>
        <dbReference type="EMBL" id="GAA2431456.1"/>
    </source>
</evidence>
<organism evidence="2 3">
    <name type="scientific">Actinomadura vinacea</name>
    <dbReference type="NCBI Taxonomy" id="115336"/>
    <lineage>
        <taxon>Bacteria</taxon>
        <taxon>Bacillati</taxon>
        <taxon>Actinomycetota</taxon>
        <taxon>Actinomycetes</taxon>
        <taxon>Streptosporangiales</taxon>
        <taxon>Thermomonosporaceae</taxon>
        <taxon>Actinomadura</taxon>
    </lineage>
</organism>
<keyword evidence="3" id="KW-1185">Reference proteome</keyword>
<feature type="transmembrane region" description="Helical" evidence="1">
    <location>
        <begin position="92"/>
        <end position="113"/>
    </location>
</feature>
<dbReference type="RefSeq" id="WP_344592249.1">
    <property type="nucleotide sequence ID" value="NZ_BAAARW010000020.1"/>
</dbReference>
<keyword evidence="1" id="KW-0812">Transmembrane</keyword>
<feature type="transmembrane region" description="Helical" evidence="1">
    <location>
        <begin position="177"/>
        <end position="196"/>
    </location>
</feature>
<feature type="transmembrane region" description="Helical" evidence="1">
    <location>
        <begin position="52"/>
        <end position="72"/>
    </location>
</feature>
<comment type="caution">
    <text evidence="2">The sequence shown here is derived from an EMBL/GenBank/DDBJ whole genome shotgun (WGS) entry which is preliminary data.</text>
</comment>
<accession>A0ABP5WT27</accession>
<gene>
    <name evidence="2" type="ORF">GCM10010191_51570</name>
</gene>